<proteinExistence type="inferred from homology"/>
<comment type="catalytic activity">
    <reaction evidence="6 8">
        <text>(sulfur carrier)-H + L-cysteine = (sulfur carrier)-SH + L-alanine</text>
        <dbReference type="Rhea" id="RHEA:43892"/>
        <dbReference type="Rhea" id="RHEA-COMP:14737"/>
        <dbReference type="Rhea" id="RHEA-COMP:14739"/>
        <dbReference type="ChEBI" id="CHEBI:29917"/>
        <dbReference type="ChEBI" id="CHEBI:35235"/>
        <dbReference type="ChEBI" id="CHEBI:57972"/>
        <dbReference type="ChEBI" id="CHEBI:64428"/>
        <dbReference type="EC" id="2.8.1.7"/>
    </reaction>
</comment>
<feature type="domain" description="Aminotransferase class V" evidence="9">
    <location>
        <begin position="23"/>
        <end position="394"/>
    </location>
</feature>
<keyword evidence="11" id="KW-1185">Reference proteome</keyword>
<dbReference type="InterPro" id="IPR020578">
    <property type="entry name" value="Aminotrans_V_PyrdxlP_BS"/>
</dbReference>
<dbReference type="Proteomes" id="UP000188993">
    <property type="component" value="Chromosome"/>
</dbReference>
<keyword evidence="5 8" id="KW-0663">Pyridoxal phosphate</keyword>
<evidence type="ECO:0000256" key="6">
    <source>
        <dbReference type="ARBA" id="ARBA00050776"/>
    </source>
</evidence>
<dbReference type="PANTHER" id="PTHR43586">
    <property type="entry name" value="CYSTEINE DESULFURASE"/>
    <property type="match status" value="1"/>
</dbReference>
<dbReference type="EC" id="2.8.1.7" evidence="3 8"/>
<dbReference type="InterPro" id="IPR015421">
    <property type="entry name" value="PyrdxlP-dep_Trfase_major"/>
</dbReference>
<dbReference type="OrthoDB" id="9804366at2"/>
<dbReference type="CDD" id="cd06453">
    <property type="entry name" value="SufS_like"/>
    <property type="match status" value="1"/>
</dbReference>
<comment type="cofactor">
    <cofactor evidence="1 7">
        <name>pyridoxal 5'-phosphate</name>
        <dbReference type="ChEBI" id="CHEBI:597326"/>
    </cofactor>
</comment>
<evidence type="ECO:0000313" key="11">
    <source>
        <dbReference type="Proteomes" id="UP000188993"/>
    </source>
</evidence>
<reference evidence="10 11" key="1">
    <citation type="journal article" date="2014" name="Int. J. Syst. Evol. Microbiol.">
        <title>Jeotgalibaca dankookensis gen. nov., sp. nov., a member of the family Carnobacteriaceae, isolated from seujeot (Korean traditional food).</title>
        <authorList>
            <person name="Lee D.G."/>
            <person name="Trujillo M.E."/>
            <person name="Kang H."/>
            <person name="Ahn T.Y."/>
        </authorList>
    </citation>
    <scope>NUCLEOTIDE SEQUENCE [LARGE SCALE GENOMIC DNA]</scope>
    <source>
        <strain evidence="10 11">EX-07</strain>
    </source>
</reference>
<organism evidence="10 11">
    <name type="scientific">Jeotgalibaca dankookensis</name>
    <dbReference type="NCBI Taxonomy" id="708126"/>
    <lineage>
        <taxon>Bacteria</taxon>
        <taxon>Bacillati</taxon>
        <taxon>Bacillota</taxon>
        <taxon>Bacilli</taxon>
        <taxon>Lactobacillales</taxon>
        <taxon>Carnobacteriaceae</taxon>
        <taxon>Jeotgalibaca</taxon>
    </lineage>
</organism>
<dbReference type="STRING" id="708126.BW727_101027"/>
<dbReference type="InterPro" id="IPR016454">
    <property type="entry name" value="Cysteine_dSase"/>
</dbReference>
<evidence type="ECO:0000313" key="10">
    <source>
        <dbReference type="EMBL" id="AQS53397.1"/>
    </source>
</evidence>
<evidence type="ECO:0000256" key="2">
    <source>
        <dbReference type="ARBA" id="ARBA00010447"/>
    </source>
</evidence>
<gene>
    <name evidence="10" type="primary">sufS</name>
    <name evidence="10" type="ORF">BW727_101027</name>
</gene>
<evidence type="ECO:0000256" key="8">
    <source>
        <dbReference type="RuleBase" id="RU004506"/>
    </source>
</evidence>
<dbReference type="Gene3D" id="3.40.640.10">
    <property type="entry name" value="Type I PLP-dependent aspartate aminotransferase-like (Major domain)"/>
    <property type="match status" value="1"/>
</dbReference>
<dbReference type="SUPFAM" id="SSF53383">
    <property type="entry name" value="PLP-dependent transferases"/>
    <property type="match status" value="1"/>
</dbReference>
<dbReference type="KEGG" id="jda:BW727_101027"/>
<dbReference type="InterPro" id="IPR015424">
    <property type="entry name" value="PyrdxlP-dep_Trfase"/>
</dbReference>
<dbReference type="GO" id="GO:0031071">
    <property type="term" value="F:cysteine desulfurase activity"/>
    <property type="evidence" value="ECO:0007669"/>
    <property type="project" value="UniProtKB-UniRule"/>
</dbReference>
<comment type="function">
    <text evidence="8">Catalyzes the removal of elemental sulfur and selenium atoms from L-cysteine, L-cystine, L-selenocysteine, and L-selenocystine to produce L-alanine.</text>
</comment>
<evidence type="ECO:0000256" key="1">
    <source>
        <dbReference type="ARBA" id="ARBA00001933"/>
    </source>
</evidence>
<accession>A0A1S6IPB3</accession>
<evidence type="ECO:0000256" key="3">
    <source>
        <dbReference type="ARBA" id="ARBA00012239"/>
    </source>
</evidence>
<name>A0A1S6IPB3_9LACT</name>
<evidence type="ECO:0000259" key="9">
    <source>
        <dbReference type="Pfam" id="PF00266"/>
    </source>
</evidence>
<keyword evidence="4 8" id="KW-0808">Transferase</keyword>
<evidence type="ECO:0000256" key="5">
    <source>
        <dbReference type="ARBA" id="ARBA00022898"/>
    </source>
</evidence>
<dbReference type="InterPro" id="IPR010970">
    <property type="entry name" value="Cys_dSase_SufS"/>
</dbReference>
<dbReference type="AlphaFoldDB" id="A0A1S6IPB3"/>
<dbReference type="InterPro" id="IPR015422">
    <property type="entry name" value="PyrdxlP-dep_Trfase_small"/>
</dbReference>
<dbReference type="GO" id="GO:0006534">
    <property type="term" value="P:cysteine metabolic process"/>
    <property type="evidence" value="ECO:0007669"/>
    <property type="project" value="UniProtKB-UniRule"/>
</dbReference>
<dbReference type="PANTHER" id="PTHR43586:SF8">
    <property type="entry name" value="CYSTEINE DESULFURASE 1, CHLOROPLASTIC"/>
    <property type="match status" value="1"/>
</dbReference>
<dbReference type="InterPro" id="IPR000192">
    <property type="entry name" value="Aminotrans_V_dom"/>
</dbReference>
<protein>
    <recommendedName>
        <fullName evidence="3 8">Cysteine desulfurase</fullName>
        <ecNumber evidence="3 8">2.8.1.7</ecNumber>
    </recommendedName>
</protein>
<dbReference type="PIRSF" id="PIRSF005572">
    <property type="entry name" value="NifS"/>
    <property type="match status" value="1"/>
</dbReference>
<evidence type="ECO:0000256" key="7">
    <source>
        <dbReference type="RuleBase" id="RU004504"/>
    </source>
</evidence>
<sequence>MDVQRIRQDFPILFQEVNDELLIYLDNAATTQKPKQVIEAIEKYYTHDNANVHRGVHTLSERATRQYEEAREGIRAFIHAQSTKEVIFTKGTTTSLNWLAYSLGDLVVEAGDEIYITPLEHHSNIVPWQQLAKRKKAHLHYLPLTKDGSVDLEAAKEAISQKGKILAVTHVSNVLGTTNPIKELAGLIHAVGGYIVVDGAQSAPHLPVDVQALDIDFFAFSGHKMSGPTGIGVLYGKEALLNQMEPVEFGGEMIAFVYEQDATWSELPFKFEGGTPNIAGAIGLKAAIDYLTEIGMDQIAAHEQELMAYVLPKMREIEGITIFGPEDPKKHSGIVTFNIDGVHPHDVATGFDMEGIAVRAGHHCAQPLMRYLDVPATTRASFYFYNTLEEADQFLTSLVRVKEFFTNGFI</sequence>
<comment type="similarity">
    <text evidence="2 8">Belongs to the class-V pyridoxal-phosphate-dependent aminotransferase family. Csd subfamily.</text>
</comment>
<dbReference type="RefSeq" id="WP_062470171.1">
    <property type="nucleotide sequence ID" value="NZ_BBYN01000018.1"/>
</dbReference>
<dbReference type="Pfam" id="PF00266">
    <property type="entry name" value="Aminotran_5"/>
    <property type="match status" value="1"/>
</dbReference>
<dbReference type="Gene3D" id="3.90.1150.10">
    <property type="entry name" value="Aspartate Aminotransferase, domain 1"/>
    <property type="match status" value="1"/>
</dbReference>
<dbReference type="GO" id="GO:0030170">
    <property type="term" value="F:pyridoxal phosphate binding"/>
    <property type="evidence" value="ECO:0007669"/>
    <property type="project" value="UniProtKB-UniRule"/>
</dbReference>
<dbReference type="EMBL" id="CP019728">
    <property type="protein sequence ID" value="AQS53397.1"/>
    <property type="molecule type" value="Genomic_DNA"/>
</dbReference>
<dbReference type="PROSITE" id="PS00595">
    <property type="entry name" value="AA_TRANSFER_CLASS_5"/>
    <property type="match status" value="1"/>
</dbReference>
<dbReference type="NCBIfam" id="TIGR01979">
    <property type="entry name" value="sufS"/>
    <property type="match status" value="1"/>
</dbReference>
<evidence type="ECO:0000256" key="4">
    <source>
        <dbReference type="ARBA" id="ARBA00022679"/>
    </source>
</evidence>